<evidence type="ECO:0000259" key="3">
    <source>
        <dbReference type="SMART" id="SM00479"/>
    </source>
</evidence>
<dbReference type="AlphaFoldDB" id="A0A7D4SHT3"/>
<dbReference type="CDD" id="cd06127">
    <property type="entry name" value="DEDDh"/>
    <property type="match status" value="1"/>
</dbReference>
<proteinExistence type="predicted"/>
<dbReference type="GO" id="GO:0005829">
    <property type="term" value="C:cytosol"/>
    <property type="evidence" value="ECO:0007669"/>
    <property type="project" value="TreeGrafter"/>
</dbReference>
<evidence type="ECO:0000313" key="4">
    <source>
        <dbReference type="EMBL" id="QKI88680.1"/>
    </source>
</evidence>
<dbReference type="RefSeq" id="WP_173284293.1">
    <property type="nucleotide sequence ID" value="NZ_CP054020.1"/>
</dbReference>
<accession>A0A7D4SHT3</accession>
<evidence type="ECO:0000256" key="2">
    <source>
        <dbReference type="ARBA" id="ARBA00022839"/>
    </source>
</evidence>
<name>A0A7D4SHT3_9GAMM</name>
<dbReference type="PANTHER" id="PTHR30231:SF37">
    <property type="entry name" value="EXODEOXYRIBONUCLEASE 10"/>
    <property type="match status" value="1"/>
</dbReference>
<reference evidence="4 5" key="1">
    <citation type="submission" date="2020-05" db="EMBL/GenBank/DDBJ databases">
        <title>Thiomicrorhabdus sediminis sp.nov. and Thiomicrorhabdus xiamenensis sp.nov., novel sulfur-oxidizing bacteria isolated from coastal sediment.</title>
        <authorList>
            <person name="Liu X."/>
        </authorList>
    </citation>
    <scope>NUCLEOTIDE SEQUENCE [LARGE SCALE GENOMIC DNA]</scope>
    <source>
        <strain evidence="4 5">G2</strain>
    </source>
</reference>
<dbReference type="GO" id="GO:0045004">
    <property type="term" value="P:DNA replication proofreading"/>
    <property type="evidence" value="ECO:0007669"/>
    <property type="project" value="TreeGrafter"/>
</dbReference>
<feature type="domain" description="Exonuclease" evidence="3">
    <location>
        <begin position="42"/>
        <end position="209"/>
    </location>
</feature>
<keyword evidence="5" id="KW-1185">Reference proteome</keyword>
<dbReference type="SUPFAM" id="SSF53098">
    <property type="entry name" value="Ribonuclease H-like"/>
    <property type="match status" value="1"/>
</dbReference>
<dbReference type="Proteomes" id="UP000504724">
    <property type="component" value="Chromosome"/>
</dbReference>
<keyword evidence="2 4" id="KW-0269">Exonuclease</keyword>
<keyword evidence="1" id="KW-0540">Nuclease</keyword>
<dbReference type="Gene3D" id="3.30.420.10">
    <property type="entry name" value="Ribonuclease H-like superfamily/Ribonuclease H"/>
    <property type="match status" value="1"/>
</dbReference>
<dbReference type="InterPro" id="IPR013520">
    <property type="entry name" value="Ribonucl_H"/>
</dbReference>
<dbReference type="PANTHER" id="PTHR30231">
    <property type="entry name" value="DNA POLYMERASE III SUBUNIT EPSILON"/>
    <property type="match status" value="1"/>
</dbReference>
<dbReference type="InterPro" id="IPR036397">
    <property type="entry name" value="RNaseH_sf"/>
</dbReference>
<protein>
    <submittedName>
        <fullName evidence="4">3'-5' exonuclease</fullName>
    </submittedName>
</protein>
<gene>
    <name evidence="4" type="ORF">HQN79_03395</name>
</gene>
<dbReference type="GO" id="GO:0008408">
    <property type="term" value="F:3'-5' exonuclease activity"/>
    <property type="evidence" value="ECO:0007669"/>
    <property type="project" value="TreeGrafter"/>
</dbReference>
<dbReference type="InterPro" id="IPR012337">
    <property type="entry name" value="RNaseH-like_sf"/>
</dbReference>
<dbReference type="KEGG" id="txa:HQN79_03395"/>
<sequence length="293" mass="33241">MSDNASLAQCAQLLNQSDDYQVLRKLKPTEQFNVPQQESYHRVCVIDTETTGLNTAECEIIELGYQIIEFDSQGHFYRVLAAKNFLNEPEGEITPEVTKVTGLTMEDVAGHQIPWDQVADDIAQAQLCVAHNAAFDRPVLERYHDVFVDKIWGCSVVQIDWEALTDVGSRSQEFLCWKIGQFFYGAHRALDDVQALSELLSQSVGEAKMPAFHYLLKKIRVAKSIIQATGAPFDIKDQLRSRGYRWDASLRVWKKLIDDDQLETETVWLAENSTPNPTINKLKATDTFSIRAQ</sequence>
<dbReference type="NCBIfam" id="NF006615">
    <property type="entry name" value="PRK09182.1"/>
    <property type="match status" value="1"/>
</dbReference>
<keyword evidence="2 4" id="KW-0378">Hydrolase</keyword>
<dbReference type="SMART" id="SM00479">
    <property type="entry name" value="EXOIII"/>
    <property type="match status" value="1"/>
</dbReference>
<dbReference type="GO" id="GO:0003676">
    <property type="term" value="F:nucleic acid binding"/>
    <property type="evidence" value="ECO:0007669"/>
    <property type="project" value="InterPro"/>
</dbReference>
<evidence type="ECO:0000313" key="5">
    <source>
        <dbReference type="Proteomes" id="UP000504724"/>
    </source>
</evidence>
<dbReference type="EMBL" id="CP054020">
    <property type="protein sequence ID" value="QKI88680.1"/>
    <property type="molecule type" value="Genomic_DNA"/>
</dbReference>
<evidence type="ECO:0000256" key="1">
    <source>
        <dbReference type="ARBA" id="ARBA00022722"/>
    </source>
</evidence>
<dbReference type="Pfam" id="PF00929">
    <property type="entry name" value="RNase_T"/>
    <property type="match status" value="1"/>
</dbReference>
<organism evidence="4 5">
    <name type="scientific">Thiomicrorhabdus xiamenensis</name>
    <dbReference type="NCBI Taxonomy" id="2739063"/>
    <lineage>
        <taxon>Bacteria</taxon>
        <taxon>Pseudomonadati</taxon>
        <taxon>Pseudomonadota</taxon>
        <taxon>Gammaproteobacteria</taxon>
        <taxon>Thiotrichales</taxon>
        <taxon>Piscirickettsiaceae</taxon>
        <taxon>Thiomicrorhabdus</taxon>
    </lineage>
</organism>